<dbReference type="Pfam" id="PF11951">
    <property type="entry name" value="Fungal_trans_2"/>
    <property type="match status" value="1"/>
</dbReference>
<dbReference type="OrthoDB" id="5350673at2759"/>
<proteinExistence type="predicted"/>
<evidence type="ECO:0000256" key="1">
    <source>
        <dbReference type="SAM" id="SignalP"/>
    </source>
</evidence>
<dbReference type="InterPro" id="IPR053157">
    <property type="entry name" value="Sterol_Uptake_Regulator"/>
</dbReference>
<sequence>MASNHRYLLHCVLAVASLHLARLHDDKTMKAEMTATAATQMNKALLLYRPALENLNHTNSAALFASSALTAVYFFRTTVIDFEAIFASVPSGTSTPPPVVVDKMIQCVLKIIWGFRGPAAVLRPNPGYEWSLDRRLQHIATRKWWPRKRVPATQRALEEDARLCKIERLWMHPGRDYEEHFKMLARHLNDLRDTFALVSQLTLPSSEFPSMTSIPYSVDDTTDGFLKDRGAVFVWPTLISSEFIDLVVQKNREALVIVAHYAILIGRVRNVWWVEGIGPHLLVAVAMALGRENWHLIEWPVQALGVDLENAFGSRRDRLEGKPGEMHMDVI</sequence>
<dbReference type="STRING" id="1448308.A0A2T2P5F6"/>
<feature type="signal peptide" evidence="1">
    <location>
        <begin position="1"/>
        <end position="23"/>
    </location>
</feature>
<dbReference type="PANTHER" id="PTHR47784">
    <property type="entry name" value="STEROL UPTAKE CONTROL PROTEIN 2"/>
    <property type="match status" value="1"/>
</dbReference>
<dbReference type="InterPro" id="IPR021858">
    <property type="entry name" value="Fun_TF"/>
</dbReference>
<feature type="chain" id="PRO_5015591692" description="C6 zinc finger domain-containing protein" evidence="1">
    <location>
        <begin position="24"/>
        <end position="331"/>
    </location>
</feature>
<gene>
    <name evidence="2" type="ORF">BS50DRAFT_582365</name>
</gene>
<evidence type="ECO:0000313" key="3">
    <source>
        <dbReference type="Proteomes" id="UP000240883"/>
    </source>
</evidence>
<evidence type="ECO:0008006" key="4">
    <source>
        <dbReference type="Google" id="ProtNLM"/>
    </source>
</evidence>
<dbReference type="AlphaFoldDB" id="A0A2T2P5F6"/>
<dbReference type="EMBL" id="KZ678129">
    <property type="protein sequence ID" value="PSN72726.1"/>
    <property type="molecule type" value="Genomic_DNA"/>
</dbReference>
<dbReference type="GO" id="GO:0001228">
    <property type="term" value="F:DNA-binding transcription activator activity, RNA polymerase II-specific"/>
    <property type="evidence" value="ECO:0007669"/>
    <property type="project" value="TreeGrafter"/>
</dbReference>
<keyword evidence="3" id="KW-1185">Reference proteome</keyword>
<reference evidence="2 3" key="1">
    <citation type="journal article" date="2018" name="Front. Microbiol.">
        <title>Genome-Wide Analysis of Corynespora cassiicola Leaf Fall Disease Putative Effectors.</title>
        <authorList>
            <person name="Lopez D."/>
            <person name="Ribeiro S."/>
            <person name="Label P."/>
            <person name="Fumanal B."/>
            <person name="Venisse J.S."/>
            <person name="Kohler A."/>
            <person name="de Oliveira R.R."/>
            <person name="Labutti K."/>
            <person name="Lipzen A."/>
            <person name="Lail K."/>
            <person name="Bauer D."/>
            <person name="Ohm R.A."/>
            <person name="Barry K.W."/>
            <person name="Spatafora J."/>
            <person name="Grigoriev I.V."/>
            <person name="Martin F.M."/>
            <person name="Pujade-Renaud V."/>
        </authorList>
    </citation>
    <scope>NUCLEOTIDE SEQUENCE [LARGE SCALE GENOMIC DNA]</scope>
    <source>
        <strain evidence="2 3">Philippines</strain>
    </source>
</reference>
<name>A0A2T2P5F6_CORCC</name>
<accession>A0A2T2P5F6</accession>
<keyword evidence="1" id="KW-0732">Signal</keyword>
<evidence type="ECO:0000313" key="2">
    <source>
        <dbReference type="EMBL" id="PSN72726.1"/>
    </source>
</evidence>
<protein>
    <recommendedName>
        <fullName evidence="4">C6 zinc finger domain-containing protein</fullName>
    </recommendedName>
</protein>
<dbReference type="PANTHER" id="PTHR47784:SF5">
    <property type="entry name" value="STEROL UPTAKE CONTROL PROTEIN 2"/>
    <property type="match status" value="1"/>
</dbReference>
<dbReference type="Proteomes" id="UP000240883">
    <property type="component" value="Unassembled WGS sequence"/>
</dbReference>
<organism evidence="2 3">
    <name type="scientific">Corynespora cassiicola Philippines</name>
    <dbReference type="NCBI Taxonomy" id="1448308"/>
    <lineage>
        <taxon>Eukaryota</taxon>
        <taxon>Fungi</taxon>
        <taxon>Dikarya</taxon>
        <taxon>Ascomycota</taxon>
        <taxon>Pezizomycotina</taxon>
        <taxon>Dothideomycetes</taxon>
        <taxon>Pleosporomycetidae</taxon>
        <taxon>Pleosporales</taxon>
        <taxon>Corynesporascaceae</taxon>
        <taxon>Corynespora</taxon>
    </lineage>
</organism>